<reference evidence="2 3" key="1">
    <citation type="submission" date="2024-11" db="EMBL/GenBank/DDBJ databases">
        <title>Adaptive evolution of stress response genes in parasites aligns with host niche diversity.</title>
        <authorList>
            <person name="Hahn C."/>
            <person name="Resl P."/>
        </authorList>
    </citation>
    <scope>NUCLEOTIDE SEQUENCE [LARGE SCALE GENOMIC DNA]</scope>
    <source>
        <strain evidence="2">EGGRZ-B1_66</strain>
        <tissue evidence="2">Body</tissue>
    </source>
</reference>
<sequence>MQSYLQSCEVGWGSFNDPAVPEHLTCTRIRNAVFADTPPSAKSTYLICLNSTSTLVAAAHGNKSVAIYSASSGEMLAFCHSHDRSPWSLTFHPNDPFTLASGCLKGSIHLWDLTELAKVSSDQCITPLSLQPVRSWKHAGAIASLDFHPFLPIIAAAWSQEVIFYDYSNGNSLSAWRFVSEHSRVRWLKFNFDGSLLYTATANPSIHYSRFNNQVPSKVMETKSSEQTLQKRRLARDELLDYILSQNSDWSRQFAICNGCQLRLAVWCGSAQHRFPKPSDPDEGLFNAKKAACNLKQSEEPNSLILALLNDALPDILQHDTHPASVAVIEDLPVKEFLSSRGSYCDSMEPASESSLGPGLCCGGHACDLVLTHRDLMRYSLCRPCLTAFWRWSNDNVDWWKLSSMAQPLVTAAANAETRDAQADQEVDVVGICWQCRVGMNPETNSVQSPIKGQQLARPQLDKARTRVRDAHRVNGLTVQALDIIHEDGLISRRFTQLLAPFSRPAPDCAKVRLP</sequence>
<dbReference type="InterPro" id="IPR052596">
    <property type="entry name" value="AMBRA1_autophagy"/>
</dbReference>
<dbReference type="SMART" id="SM00320">
    <property type="entry name" value="WD40"/>
    <property type="match status" value="2"/>
</dbReference>
<dbReference type="Gene3D" id="2.130.10.10">
    <property type="entry name" value="YVTN repeat-like/Quinoprotein amine dehydrogenase"/>
    <property type="match status" value="1"/>
</dbReference>
<dbReference type="PANTHER" id="PTHR22874:SF1">
    <property type="entry name" value="ACTIVATING MOLECULE IN BECN1-REGULATED AUTOPHAGY PROTEIN 1"/>
    <property type="match status" value="1"/>
</dbReference>
<protein>
    <submittedName>
        <fullName evidence="2">WD domain, G-beta repeat</fullName>
    </submittedName>
</protein>
<keyword evidence="1" id="KW-0853">WD repeat</keyword>
<dbReference type="PANTHER" id="PTHR22874">
    <property type="entry name" value="ACTIVATING MOLECULE IN BECN1-REGULATED AUTOPHAGY PROTEIN 1"/>
    <property type="match status" value="1"/>
</dbReference>
<gene>
    <name evidence="2" type="primary">AMBRA1_2</name>
    <name evidence="2" type="ORF">Ciccas_001909</name>
</gene>
<name>A0ABD2QIQ2_9PLAT</name>
<dbReference type="InterPro" id="IPR015943">
    <property type="entry name" value="WD40/YVTN_repeat-like_dom_sf"/>
</dbReference>
<dbReference type="SUPFAM" id="SSF50978">
    <property type="entry name" value="WD40 repeat-like"/>
    <property type="match status" value="1"/>
</dbReference>
<dbReference type="EMBL" id="JBJKFK010000138">
    <property type="protein sequence ID" value="KAL3319420.1"/>
    <property type="molecule type" value="Genomic_DNA"/>
</dbReference>
<evidence type="ECO:0000256" key="1">
    <source>
        <dbReference type="PROSITE-ProRule" id="PRU00221"/>
    </source>
</evidence>
<dbReference type="Proteomes" id="UP001626550">
    <property type="component" value="Unassembled WGS sequence"/>
</dbReference>
<evidence type="ECO:0000313" key="3">
    <source>
        <dbReference type="Proteomes" id="UP001626550"/>
    </source>
</evidence>
<proteinExistence type="predicted"/>
<dbReference type="PROSITE" id="PS50082">
    <property type="entry name" value="WD_REPEATS_2"/>
    <property type="match status" value="1"/>
</dbReference>
<dbReference type="InterPro" id="IPR001680">
    <property type="entry name" value="WD40_rpt"/>
</dbReference>
<keyword evidence="3" id="KW-1185">Reference proteome</keyword>
<dbReference type="InterPro" id="IPR036322">
    <property type="entry name" value="WD40_repeat_dom_sf"/>
</dbReference>
<dbReference type="Pfam" id="PF00400">
    <property type="entry name" value="WD40"/>
    <property type="match status" value="1"/>
</dbReference>
<accession>A0ABD2QIQ2</accession>
<organism evidence="2 3">
    <name type="scientific">Cichlidogyrus casuarinus</name>
    <dbReference type="NCBI Taxonomy" id="1844966"/>
    <lineage>
        <taxon>Eukaryota</taxon>
        <taxon>Metazoa</taxon>
        <taxon>Spiralia</taxon>
        <taxon>Lophotrochozoa</taxon>
        <taxon>Platyhelminthes</taxon>
        <taxon>Monogenea</taxon>
        <taxon>Monopisthocotylea</taxon>
        <taxon>Dactylogyridea</taxon>
        <taxon>Ancyrocephalidae</taxon>
        <taxon>Cichlidogyrus</taxon>
    </lineage>
</organism>
<evidence type="ECO:0000313" key="2">
    <source>
        <dbReference type="EMBL" id="KAL3319420.1"/>
    </source>
</evidence>
<comment type="caution">
    <text evidence="2">The sequence shown here is derived from an EMBL/GenBank/DDBJ whole genome shotgun (WGS) entry which is preliminary data.</text>
</comment>
<feature type="repeat" description="WD" evidence="1">
    <location>
        <begin position="79"/>
        <end position="121"/>
    </location>
</feature>
<dbReference type="AlphaFoldDB" id="A0ABD2QIQ2"/>